<evidence type="ECO:0000256" key="4">
    <source>
        <dbReference type="ARBA" id="ARBA00022692"/>
    </source>
</evidence>
<dbReference type="GO" id="GO:0007188">
    <property type="term" value="P:adenylate cyclase-modulating G protein-coupled receptor signaling pathway"/>
    <property type="evidence" value="ECO:0007669"/>
    <property type="project" value="TreeGrafter"/>
</dbReference>
<dbReference type="SMART" id="SM00008">
    <property type="entry name" value="HormR"/>
    <property type="match status" value="1"/>
</dbReference>
<dbReference type="InterPro" id="IPR017981">
    <property type="entry name" value="GPCR_2-like_7TM"/>
</dbReference>
<feature type="domain" description="G-protein coupled receptors family 2 profile 2" evidence="14">
    <location>
        <begin position="189"/>
        <end position="441"/>
    </location>
</feature>
<feature type="transmembrane region" description="Helical" evidence="12">
    <location>
        <begin position="225"/>
        <end position="246"/>
    </location>
</feature>
<evidence type="ECO:0000256" key="10">
    <source>
        <dbReference type="ARBA" id="ARBA00023224"/>
    </source>
</evidence>
<keyword evidence="7 12" id="KW-0472">Membrane</keyword>
<comment type="subcellular location">
    <subcellularLocation>
        <location evidence="1">Cell membrane</location>
        <topology evidence="1">Multi-pass membrane protein</topology>
    </subcellularLocation>
</comment>
<dbReference type="InterPro" id="IPR050332">
    <property type="entry name" value="GPCR_2"/>
</dbReference>
<dbReference type="RefSeq" id="XP_022309962.1">
    <property type="nucleotide sequence ID" value="XM_022454254.1"/>
</dbReference>
<reference evidence="16" key="1">
    <citation type="submission" date="2025-08" db="UniProtKB">
        <authorList>
            <consortium name="RefSeq"/>
        </authorList>
    </citation>
    <scope>IDENTIFICATION</scope>
    <source>
        <tissue evidence="16">Whole sample</tissue>
    </source>
</reference>
<protein>
    <submittedName>
        <fullName evidence="16">Calcitonin gene-related peptide type 1 receptor-like</fullName>
    </submittedName>
</protein>
<dbReference type="InterPro" id="IPR000832">
    <property type="entry name" value="GPCR_2_secretin-like"/>
</dbReference>
<keyword evidence="9" id="KW-0325">Glycoprotein</keyword>
<evidence type="ECO:0000313" key="16">
    <source>
        <dbReference type="RefSeq" id="XP_022309962.1"/>
    </source>
</evidence>
<accession>A0A8B8C2Q5</accession>
<dbReference type="InterPro" id="IPR036445">
    <property type="entry name" value="GPCR_2_extracell_dom_sf"/>
</dbReference>
<evidence type="ECO:0000256" key="5">
    <source>
        <dbReference type="ARBA" id="ARBA00022989"/>
    </source>
</evidence>
<feature type="region of interest" description="Disordered" evidence="11">
    <location>
        <begin position="512"/>
        <end position="550"/>
    </location>
</feature>
<evidence type="ECO:0000256" key="1">
    <source>
        <dbReference type="ARBA" id="ARBA00004651"/>
    </source>
</evidence>
<dbReference type="InterPro" id="IPR001879">
    <property type="entry name" value="GPCR_2_extracellular_dom"/>
</dbReference>
<feature type="transmembrane region" description="Helical" evidence="12">
    <location>
        <begin position="308"/>
        <end position="328"/>
    </location>
</feature>
<evidence type="ECO:0000259" key="13">
    <source>
        <dbReference type="PROSITE" id="PS50227"/>
    </source>
</evidence>
<dbReference type="CDD" id="cd15041">
    <property type="entry name" value="7tmB1_hormone_R"/>
    <property type="match status" value="1"/>
</dbReference>
<evidence type="ECO:0000256" key="11">
    <source>
        <dbReference type="SAM" id="MobiDB-lite"/>
    </source>
</evidence>
<keyword evidence="15" id="KW-1185">Reference proteome</keyword>
<evidence type="ECO:0000256" key="12">
    <source>
        <dbReference type="SAM" id="Phobius"/>
    </source>
</evidence>
<keyword evidence="10" id="KW-0807">Transducer</keyword>
<gene>
    <name evidence="16" type="primary">LOC111115496</name>
</gene>
<keyword evidence="5 12" id="KW-1133">Transmembrane helix</keyword>
<organism evidence="15 16">
    <name type="scientific">Crassostrea virginica</name>
    <name type="common">Eastern oyster</name>
    <dbReference type="NCBI Taxonomy" id="6565"/>
    <lineage>
        <taxon>Eukaryota</taxon>
        <taxon>Metazoa</taxon>
        <taxon>Spiralia</taxon>
        <taxon>Lophotrochozoa</taxon>
        <taxon>Mollusca</taxon>
        <taxon>Bivalvia</taxon>
        <taxon>Autobranchia</taxon>
        <taxon>Pteriomorphia</taxon>
        <taxon>Ostreida</taxon>
        <taxon>Ostreoidea</taxon>
        <taxon>Ostreidae</taxon>
        <taxon>Crassostrea</taxon>
    </lineage>
</organism>
<evidence type="ECO:0000256" key="9">
    <source>
        <dbReference type="ARBA" id="ARBA00023180"/>
    </source>
</evidence>
<dbReference type="Pfam" id="PF02793">
    <property type="entry name" value="HRM"/>
    <property type="match status" value="1"/>
</dbReference>
<dbReference type="PROSITE" id="PS50227">
    <property type="entry name" value="G_PROTEIN_RECEP_F2_3"/>
    <property type="match status" value="1"/>
</dbReference>
<dbReference type="InterPro" id="IPR017983">
    <property type="entry name" value="GPCR_2_secretin-like_CS"/>
</dbReference>
<dbReference type="GO" id="GO:0005886">
    <property type="term" value="C:plasma membrane"/>
    <property type="evidence" value="ECO:0007669"/>
    <property type="project" value="UniProtKB-SubCell"/>
</dbReference>
<evidence type="ECO:0000313" key="15">
    <source>
        <dbReference type="Proteomes" id="UP000694844"/>
    </source>
</evidence>
<keyword evidence="8" id="KW-0675">Receptor</keyword>
<dbReference type="Pfam" id="PF00002">
    <property type="entry name" value="7tm_2"/>
    <property type="match status" value="1"/>
</dbReference>
<evidence type="ECO:0000256" key="8">
    <source>
        <dbReference type="ARBA" id="ARBA00023170"/>
    </source>
</evidence>
<evidence type="ECO:0000256" key="7">
    <source>
        <dbReference type="ARBA" id="ARBA00023136"/>
    </source>
</evidence>
<evidence type="ECO:0000256" key="3">
    <source>
        <dbReference type="ARBA" id="ARBA00022475"/>
    </source>
</evidence>
<dbReference type="KEGG" id="cvn:111115496"/>
<feature type="transmembrane region" description="Helical" evidence="12">
    <location>
        <begin position="188"/>
        <end position="213"/>
    </location>
</feature>
<dbReference type="SUPFAM" id="SSF81321">
    <property type="entry name" value="Family A G protein-coupled receptor-like"/>
    <property type="match status" value="1"/>
</dbReference>
<name>A0A8B8C2Q5_CRAVI</name>
<dbReference type="PANTHER" id="PTHR45620:SF42">
    <property type="entry name" value="G-PROTEIN COUPLED RECEPTOR SEB-2"/>
    <property type="match status" value="1"/>
</dbReference>
<dbReference type="PROSITE" id="PS00649">
    <property type="entry name" value="G_PROTEIN_RECEP_F2_1"/>
    <property type="match status" value="1"/>
</dbReference>
<dbReference type="PANTHER" id="PTHR45620">
    <property type="entry name" value="PDF RECEPTOR-LIKE PROTEIN-RELATED"/>
    <property type="match status" value="1"/>
</dbReference>
<feature type="transmembrane region" description="Helical" evidence="12">
    <location>
        <begin position="349"/>
        <end position="373"/>
    </location>
</feature>
<feature type="compositionally biased region" description="Polar residues" evidence="11">
    <location>
        <begin position="517"/>
        <end position="533"/>
    </location>
</feature>
<proteinExistence type="inferred from homology"/>
<dbReference type="Gene3D" id="1.20.1070.10">
    <property type="entry name" value="Rhodopsin 7-helix transmembrane proteins"/>
    <property type="match status" value="1"/>
</dbReference>
<sequence>MSCRYQHMSYDVPLFKVLTCSFCYVYMFKPDASQLRLDFTKSGPVLKAGPGSDFKYSYPAGSLYRADLDNSSMVTKICEPLSKSECEKWTTCCQTATKCCLRQQNLPIASQNWTHCPRTWDGFGCFDDTSAGSTAHIECPSYLDHASDGETAYKVCWPNGTWFVHPQSGKQWTNYSTCLHSDFKGQMVLNYLGLGCNLVSLSLLIPSCAIFLGFRQLRVQQRVRLHICFFSSFIASAIISILWDFIVVSDTMNNLGDESVVVQNGGGCKFLYVLKRYTQSANYYWMFCEGFYLHRLIVRAFEIPKSLVIYYIIGIGAPWIPTVVYSIIKAAISEYDQKCWINNINGFEWLIYTPNLLCLFANVFFLGNILYILLTQLQSHPNEPSGYRRAIKATFVLIPLFGIQWAPVIYRPVNAMWYEVLRIIIQHTQGAFVSLIFCIFNGEVHGHLKNCFSRISGKPLYRPRRELSTTSGTVYTQVRTSTAVDFNRDSYVRDSFNRDSYIRDSFNRDSLHRDDQVSNGKPETLPLNSSEASFSGDKQENGFLMESEVK</sequence>
<evidence type="ECO:0000256" key="2">
    <source>
        <dbReference type="ARBA" id="ARBA00005314"/>
    </source>
</evidence>
<keyword evidence="3" id="KW-1003">Cell membrane</keyword>
<dbReference type="PROSITE" id="PS50261">
    <property type="entry name" value="G_PROTEIN_RECEP_F2_4"/>
    <property type="match status" value="1"/>
</dbReference>
<dbReference type="GO" id="GO:0007166">
    <property type="term" value="P:cell surface receptor signaling pathway"/>
    <property type="evidence" value="ECO:0007669"/>
    <property type="project" value="InterPro"/>
</dbReference>
<dbReference type="Proteomes" id="UP000694844">
    <property type="component" value="Chromosome 9"/>
</dbReference>
<dbReference type="Gene3D" id="4.10.1240.10">
    <property type="entry name" value="GPCR, family 2, extracellular hormone receptor domain"/>
    <property type="match status" value="1"/>
</dbReference>
<dbReference type="PROSITE" id="PS00650">
    <property type="entry name" value="G_PROTEIN_RECEP_F2_2"/>
    <property type="match status" value="1"/>
</dbReference>
<dbReference type="OrthoDB" id="6160250at2759"/>
<comment type="similarity">
    <text evidence="2">Belongs to the G-protein coupled receptor 2 family.</text>
</comment>
<keyword evidence="6" id="KW-0297">G-protein coupled receptor</keyword>
<feature type="domain" description="G-protein coupled receptors family 2 profile 1" evidence="13">
    <location>
        <begin position="98"/>
        <end position="182"/>
    </location>
</feature>
<keyword evidence="4 12" id="KW-0812">Transmembrane</keyword>
<dbReference type="GeneID" id="111115496"/>
<evidence type="ECO:0000259" key="14">
    <source>
        <dbReference type="PROSITE" id="PS50261"/>
    </source>
</evidence>
<dbReference type="GO" id="GO:0008528">
    <property type="term" value="F:G protein-coupled peptide receptor activity"/>
    <property type="evidence" value="ECO:0007669"/>
    <property type="project" value="TreeGrafter"/>
</dbReference>
<dbReference type="PRINTS" id="PR00249">
    <property type="entry name" value="GPCRSECRETIN"/>
</dbReference>
<dbReference type="AlphaFoldDB" id="A0A8B8C2Q5"/>
<evidence type="ECO:0000256" key="6">
    <source>
        <dbReference type="ARBA" id="ARBA00023040"/>
    </source>
</evidence>
<dbReference type="SUPFAM" id="SSF111418">
    <property type="entry name" value="Hormone receptor domain"/>
    <property type="match status" value="1"/>
</dbReference>